<feature type="signal peptide" evidence="2">
    <location>
        <begin position="1"/>
        <end position="20"/>
    </location>
</feature>
<name>A0A2T7BF36_9BACT</name>
<comment type="caution">
    <text evidence="3">The sequence shown here is derived from an EMBL/GenBank/DDBJ whole genome shotgun (WGS) entry which is preliminary data.</text>
</comment>
<evidence type="ECO:0000313" key="3">
    <source>
        <dbReference type="EMBL" id="PUZ24833.1"/>
    </source>
</evidence>
<keyword evidence="4" id="KW-1185">Reference proteome</keyword>
<organism evidence="3 4">
    <name type="scientific">Chitinophaga parva</name>
    <dbReference type="NCBI Taxonomy" id="2169414"/>
    <lineage>
        <taxon>Bacteria</taxon>
        <taxon>Pseudomonadati</taxon>
        <taxon>Bacteroidota</taxon>
        <taxon>Chitinophagia</taxon>
        <taxon>Chitinophagales</taxon>
        <taxon>Chitinophagaceae</taxon>
        <taxon>Chitinophaga</taxon>
    </lineage>
</organism>
<keyword evidence="2" id="KW-0732">Signal</keyword>
<gene>
    <name evidence="3" type="ORF">DCC81_10920</name>
</gene>
<dbReference type="EMBL" id="QCYK01000002">
    <property type="protein sequence ID" value="PUZ24833.1"/>
    <property type="molecule type" value="Genomic_DNA"/>
</dbReference>
<accession>A0A2T7BF36</accession>
<dbReference type="Proteomes" id="UP000244450">
    <property type="component" value="Unassembled WGS sequence"/>
</dbReference>
<reference evidence="3 4" key="1">
    <citation type="submission" date="2018-04" db="EMBL/GenBank/DDBJ databases">
        <title>Chitinophaga fuyangensis sp. nov., isolated from soil in a chemical factory.</title>
        <authorList>
            <person name="Chen K."/>
        </authorList>
    </citation>
    <scope>NUCLEOTIDE SEQUENCE [LARGE SCALE GENOMIC DNA]</scope>
    <source>
        <strain evidence="3 4">LY-1</strain>
    </source>
</reference>
<feature type="chain" id="PRO_5015713298" evidence="2">
    <location>
        <begin position="21"/>
        <end position="147"/>
    </location>
</feature>
<evidence type="ECO:0000256" key="1">
    <source>
        <dbReference type="SAM" id="MobiDB-lite"/>
    </source>
</evidence>
<feature type="region of interest" description="Disordered" evidence="1">
    <location>
        <begin position="49"/>
        <end position="147"/>
    </location>
</feature>
<proteinExistence type="predicted"/>
<evidence type="ECO:0000313" key="4">
    <source>
        <dbReference type="Proteomes" id="UP000244450"/>
    </source>
</evidence>
<evidence type="ECO:0000256" key="2">
    <source>
        <dbReference type="SAM" id="SignalP"/>
    </source>
</evidence>
<feature type="compositionally biased region" description="Polar residues" evidence="1">
    <location>
        <begin position="73"/>
        <end position="83"/>
    </location>
</feature>
<protein>
    <submittedName>
        <fullName evidence="3">Uncharacterized protein</fullName>
    </submittedName>
</protein>
<dbReference type="RefSeq" id="WP_108686674.1">
    <property type="nucleotide sequence ID" value="NZ_QCYK01000002.1"/>
</dbReference>
<sequence>MKYYTLLALFLVLGMSRSLAQTQDAEPKPPAPNHKTEYTALKAKEAKLNAIDPNSKLDASAKRQKLLGGAPPSSLNARKTTPVSKMAAGTGKIPSDMSSTDAEKTRANKVVPKSPGELPGLEQERAGTPATLPAPAVKTKTTSIPKH</sequence>
<dbReference type="AlphaFoldDB" id="A0A2T7BF36"/>